<comment type="caution">
    <text evidence="1">The sequence shown here is derived from an EMBL/GenBank/DDBJ whole genome shotgun (WGS) entry which is preliminary data.</text>
</comment>
<name>A0A839SWS9_9PROT</name>
<evidence type="ECO:0000313" key="1">
    <source>
        <dbReference type="EMBL" id="MBB3066509.1"/>
    </source>
</evidence>
<accession>A0A839SWS9</accession>
<reference evidence="1 2" key="1">
    <citation type="submission" date="2020-08" db="EMBL/GenBank/DDBJ databases">
        <title>Genomic Encyclopedia of Type Strains, Phase III (KMG-III): the genomes of soil and plant-associated and newly described type strains.</title>
        <authorList>
            <person name="Whitman W."/>
        </authorList>
    </citation>
    <scope>NUCLEOTIDE SEQUENCE [LARGE SCALE GENOMIC DNA]</scope>
    <source>
        <strain evidence="1 2">CECT 8803</strain>
    </source>
</reference>
<organism evidence="1 2">
    <name type="scientific">Limibacillus halophilus</name>
    <dbReference type="NCBI Taxonomy" id="1579333"/>
    <lineage>
        <taxon>Bacteria</taxon>
        <taxon>Pseudomonadati</taxon>
        <taxon>Pseudomonadota</taxon>
        <taxon>Alphaproteobacteria</taxon>
        <taxon>Rhodospirillales</taxon>
        <taxon>Rhodovibrionaceae</taxon>
        <taxon>Limibacillus</taxon>
    </lineage>
</organism>
<keyword evidence="2" id="KW-1185">Reference proteome</keyword>
<dbReference type="AlphaFoldDB" id="A0A839SWS9"/>
<dbReference type="EMBL" id="JACHXA010000009">
    <property type="protein sequence ID" value="MBB3066509.1"/>
    <property type="molecule type" value="Genomic_DNA"/>
</dbReference>
<evidence type="ECO:0000313" key="2">
    <source>
        <dbReference type="Proteomes" id="UP000581135"/>
    </source>
</evidence>
<dbReference type="RefSeq" id="WP_183417346.1">
    <property type="nucleotide sequence ID" value="NZ_JACHXA010000009.1"/>
</dbReference>
<dbReference type="Proteomes" id="UP000581135">
    <property type="component" value="Unassembled WGS sequence"/>
</dbReference>
<sequence length="132" mass="14513">MSIFYPRLLKHLFPSLLIAVLCGLPIAGWMLNVARAQTEGGVLDLNPQQLPGQTSSLRTVGMLGVEFKITPTCIVERLEELALPKFSAEVSSYRKRHSFIDGSLFVGCTDPNSFHLVRPPRTDSGQGATISW</sequence>
<proteinExistence type="predicted"/>
<gene>
    <name evidence="1" type="ORF">FHR98_002817</name>
</gene>
<protein>
    <submittedName>
        <fullName evidence="1">Uncharacterized protein</fullName>
    </submittedName>
</protein>